<evidence type="ECO:0000259" key="19">
    <source>
        <dbReference type="Pfam" id="PF00361"/>
    </source>
</evidence>
<evidence type="ECO:0000256" key="14">
    <source>
        <dbReference type="ARBA" id="ARBA00023075"/>
    </source>
</evidence>
<dbReference type="InterPro" id="IPR003917">
    <property type="entry name" value="NADH_UbQ_OxRdtase_chain2"/>
</dbReference>
<dbReference type="EC" id="7.1.1.2" evidence="4 18"/>
<dbReference type="InterPro" id="IPR001750">
    <property type="entry name" value="ND/Mrp_TM"/>
</dbReference>
<dbReference type="EMBL" id="KT696191">
    <property type="protein sequence ID" value="AML26018.1"/>
    <property type="molecule type" value="Genomic_DNA"/>
</dbReference>
<keyword evidence="11 18" id="KW-0249">Electron transport</keyword>
<feature type="domain" description="NADH:quinone oxidoreductase/Mrp antiporter transmembrane" evidence="19">
    <location>
        <begin position="23"/>
        <end position="284"/>
    </location>
</feature>
<feature type="transmembrane region" description="Helical" evidence="18">
    <location>
        <begin position="7"/>
        <end position="33"/>
    </location>
</feature>
<dbReference type="GO" id="GO:0008137">
    <property type="term" value="F:NADH dehydrogenase (ubiquinone) activity"/>
    <property type="evidence" value="ECO:0007669"/>
    <property type="project" value="UniProtKB-EC"/>
</dbReference>
<evidence type="ECO:0000256" key="6">
    <source>
        <dbReference type="ARBA" id="ARBA00022448"/>
    </source>
</evidence>
<dbReference type="GO" id="GO:0006120">
    <property type="term" value="P:mitochondrial electron transport, NADH to ubiquinone"/>
    <property type="evidence" value="ECO:0007669"/>
    <property type="project" value="InterPro"/>
</dbReference>
<dbReference type="PRINTS" id="PR01436">
    <property type="entry name" value="NADHDHGNASE2"/>
</dbReference>
<evidence type="ECO:0000256" key="18">
    <source>
        <dbReference type="RuleBase" id="RU003403"/>
    </source>
</evidence>
<feature type="transmembrane region" description="Helical" evidence="18">
    <location>
        <begin position="197"/>
        <end position="221"/>
    </location>
</feature>
<protein>
    <recommendedName>
        <fullName evidence="5 18">NADH-ubiquinone oxidoreductase chain 2</fullName>
        <ecNumber evidence="4 18">7.1.1.2</ecNumber>
    </recommendedName>
</protein>
<comment type="function">
    <text evidence="1">Core subunit of the mitochondrial membrane respiratory chain NADH dehydrogenase (Complex I) that is believed to belong to the minimal assembly required for catalysis. Complex I functions in the transfer of electrons from NADH to the respiratory chain. The immediate electron acceptor for the enzyme is believed to be ubiquinone.</text>
</comment>
<evidence type="ECO:0000256" key="12">
    <source>
        <dbReference type="ARBA" id="ARBA00022989"/>
    </source>
</evidence>
<keyword evidence="13 18" id="KW-0520">NAD</keyword>
<dbReference type="GO" id="GO:0005743">
    <property type="term" value="C:mitochondrial inner membrane"/>
    <property type="evidence" value="ECO:0007669"/>
    <property type="project" value="UniProtKB-SubCell"/>
</dbReference>
<evidence type="ECO:0000256" key="4">
    <source>
        <dbReference type="ARBA" id="ARBA00012944"/>
    </source>
</evidence>
<dbReference type="AlphaFoldDB" id="A0A126TEU2"/>
<evidence type="ECO:0000256" key="11">
    <source>
        <dbReference type="ARBA" id="ARBA00022982"/>
    </source>
</evidence>
<evidence type="ECO:0000256" key="3">
    <source>
        <dbReference type="ARBA" id="ARBA00007012"/>
    </source>
</evidence>
<geneLocation type="mitochondrion" evidence="20"/>
<evidence type="ECO:0000256" key="16">
    <source>
        <dbReference type="ARBA" id="ARBA00023136"/>
    </source>
</evidence>
<comment type="catalytic activity">
    <reaction evidence="17 18">
        <text>a ubiquinone + NADH + 5 H(+)(in) = a ubiquinol + NAD(+) + 4 H(+)(out)</text>
        <dbReference type="Rhea" id="RHEA:29091"/>
        <dbReference type="Rhea" id="RHEA-COMP:9565"/>
        <dbReference type="Rhea" id="RHEA-COMP:9566"/>
        <dbReference type="ChEBI" id="CHEBI:15378"/>
        <dbReference type="ChEBI" id="CHEBI:16389"/>
        <dbReference type="ChEBI" id="CHEBI:17976"/>
        <dbReference type="ChEBI" id="CHEBI:57540"/>
        <dbReference type="ChEBI" id="CHEBI:57945"/>
        <dbReference type="EC" id="7.1.1.2"/>
    </reaction>
</comment>
<evidence type="ECO:0000256" key="10">
    <source>
        <dbReference type="ARBA" id="ARBA00022967"/>
    </source>
</evidence>
<keyword evidence="14 18" id="KW-0830">Ubiquinone</keyword>
<evidence type="ECO:0000256" key="13">
    <source>
        <dbReference type="ARBA" id="ARBA00023027"/>
    </source>
</evidence>
<comment type="subcellular location">
    <subcellularLocation>
        <location evidence="2 18">Mitochondrion inner membrane</location>
        <topology evidence="2 18">Multi-pass membrane protein</topology>
    </subcellularLocation>
</comment>
<feature type="transmembrane region" description="Helical" evidence="18">
    <location>
        <begin position="145"/>
        <end position="166"/>
    </location>
</feature>
<dbReference type="PANTHER" id="PTHR46552">
    <property type="entry name" value="NADH-UBIQUINONE OXIDOREDUCTASE CHAIN 2"/>
    <property type="match status" value="1"/>
</dbReference>
<evidence type="ECO:0000256" key="2">
    <source>
        <dbReference type="ARBA" id="ARBA00004448"/>
    </source>
</evidence>
<keyword evidence="6" id="KW-0813">Transport</keyword>
<dbReference type="PANTHER" id="PTHR46552:SF1">
    <property type="entry name" value="NADH-UBIQUINONE OXIDOREDUCTASE CHAIN 2"/>
    <property type="match status" value="1"/>
</dbReference>
<evidence type="ECO:0000313" key="20">
    <source>
        <dbReference type="EMBL" id="AML26018.1"/>
    </source>
</evidence>
<keyword evidence="9 18" id="KW-0999">Mitochondrion inner membrane</keyword>
<dbReference type="Pfam" id="PF00361">
    <property type="entry name" value="Proton_antipo_M"/>
    <property type="match status" value="1"/>
</dbReference>
<comment type="function">
    <text evidence="18">Core subunit of the mitochondrial membrane respiratory chain NADH dehydrogenase (Complex I) which catalyzes electron transfer from NADH through the respiratory chain, using ubiquinone as an electron acceptor. Essential for the catalytic activity and assembly of complex I.</text>
</comment>
<feature type="transmembrane region" description="Helical" evidence="18">
    <location>
        <begin position="60"/>
        <end position="82"/>
    </location>
</feature>
<dbReference type="InterPro" id="IPR050175">
    <property type="entry name" value="Complex_I_Subunit_2"/>
</dbReference>
<accession>A0A126TEU2</accession>
<feature type="transmembrane region" description="Helical" evidence="18">
    <location>
        <begin position="312"/>
        <end position="332"/>
    </location>
</feature>
<name>A0A126TEU2_9COLE</name>
<comment type="similarity">
    <text evidence="3 18">Belongs to the complex I subunit 2 family.</text>
</comment>
<feature type="transmembrane region" description="Helical" evidence="18">
    <location>
        <begin position="265"/>
        <end position="291"/>
    </location>
</feature>
<sequence length="337" mass="40081">MFFHHKLFFILILMTSSLISISSNSWMGMWIGLEMNLLAFIPLMQQKNNSFSIESSLKYFLTQTLASIILISSMILLSKNFIFLKNIENSIMMYFNSALLLKTGMAPFHFWFPEVIDGLNWNNCFILLSWQKLAPMVLIMYNLNFQYFFMMSIIFSLMISGFMGLNQTSLRKLMAYSSINHMSWMISAMFFSQMIWWFYFIIYLIVTFNIISIFYLFNIYFYKQMISSINNNFFMKILFSFNFLSLGGLPPFLGFFPKWLTIQHLILLNWILLSLIMVLLTLMTLFFYMRFIFNILILANNEINYFQMNSNVNLTILMINIFSLFSLIYISLSFNFF</sequence>
<keyword evidence="16 18" id="KW-0472">Membrane</keyword>
<feature type="transmembrane region" description="Helical" evidence="18">
    <location>
        <begin position="233"/>
        <end position="253"/>
    </location>
</feature>
<keyword evidence="12 18" id="KW-1133">Transmembrane helix</keyword>
<evidence type="ECO:0000256" key="5">
    <source>
        <dbReference type="ARBA" id="ARBA00021008"/>
    </source>
</evidence>
<keyword evidence="7 18" id="KW-0679">Respiratory chain</keyword>
<evidence type="ECO:0000256" key="9">
    <source>
        <dbReference type="ARBA" id="ARBA00022792"/>
    </source>
</evidence>
<reference evidence="20" key="1">
    <citation type="submission" date="2015-09" db="EMBL/GenBank/DDBJ databases">
        <title>Capturing the unknown biodiversity of arthropods in tropical forests using metagenomics.</title>
        <authorList>
            <person name="Andujar C."/>
            <person name="Creedy T.J."/>
            <person name="Garner B."/>
            <person name="Canty R."/>
            <person name="Warner H.B."/>
            <person name="Lipecki J."/>
            <person name="Crampton-Platt A."/>
            <person name="Gabrielli M."/>
            <person name="Croydon-Veleslavov I.A."/>
            <person name="Lim J.L."/>
            <person name="Linard B."/>
            <person name="Vogler A."/>
        </authorList>
    </citation>
    <scope>NUCLEOTIDE SEQUENCE</scope>
</reference>
<keyword evidence="8 18" id="KW-0812">Transmembrane</keyword>
<evidence type="ECO:0000256" key="7">
    <source>
        <dbReference type="ARBA" id="ARBA00022660"/>
    </source>
</evidence>
<evidence type="ECO:0000256" key="1">
    <source>
        <dbReference type="ARBA" id="ARBA00003257"/>
    </source>
</evidence>
<organism evidence="20">
    <name type="scientific">Staphylinidae sp. BMNH 1274241</name>
    <dbReference type="NCBI Taxonomy" id="1796568"/>
    <lineage>
        <taxon>Eukaryota</taxon>
        <taxon>Metazoa</taxon>
        <taxon>Ecdysozoa</taxon>
        <taxon>Arthropoda</taxon>
        <taxon>Hexapoda</taxon>
        <taxon>Insecta</taxon>
        <taxon>Pterygota</taxon>
        <taxon>Neoptera</taxon>
        <taxon>Endopterygota</taxon>
        <taxon>Coleoptera</taxon>
        <taxon>Polyphaga</taxon>
        <taxon>Staphyliniformia</taxon>
        <taxon>Staphylinidae</taxon>
    </lineage>
</organism>
<evidence type="ECO:0000256" key="8">
    <source>
        <dbReference type="ARBA" id="ARBA00022692"/>
    </source>
</evidence>
<keyword evidence="10 18" id="KW-1278">Translocase</keyword>
<evidence type="ECO:0000256" key="15">
    <source>
        <dbReference type="ARBA" id="ARBA00023128"/>
    </source>
</evidence>
<keyword evidence="15 18" id="KW-0496">Mitochondrion</keyword>
<gene>
    <name evidence="20" type="primary">ND2</name>
</gene>
<proteinExistence type="inferred from homology"/>
<evidence type="ECO:0000256" key="17">
    <source>
        <dbReference type="ARBA" id="ARBA00049551"/>
    </source>
</evidence>